<evidence type="ECO:0000259" key="2">
    <source>
        <dbReference type="Pfam" id="PF14699"/>
    </source>
</evidence>
<dbReference type="AlphaFoldDB" id="A0AAW1VF40"/>
<feature type="compositionally biased region" description="Basic and acidic residues" evidence="1">
    <location>
        <begin position="67"/>
        <end position="88"/>
    </location>
</feature>
<feature type="compositionally biased region" description="Basic and acidic residues" evidence="1">
    <location>
        <begin position="152"/>
        <end position="169"/>
    </location>
</feature>
<feature type="compositionally biased region" description="Polar residues" evidence="1">
    <location>
        <begin position="230"/>
        <end position="247"/>
    </location>
</feature>
<proteinExistence type="predicted"/>
<comment type="caution">
    <text evidence="3">The sequence shown here is derived from an EMBL/GenBank/DDBJ whole genome shotgun (WGS) entry which is preliminary data.</text>
</comment>
<dbReference type="Proteomes" id="UP001431783">
    <property type="component" value="Unassembled WGS sequence"/>
</dbReference>
<evidence type="ECO:0000313" key="3">
    <source>
        <dbReference type="EMBL" id="KAK9890597.1"/>
    </source>
</evidence>
<evidence type="ECO:0000256" key="1">
    <source>
        <dbReference type="SAM" id="MobiDB-lite"/>
    </source>
</evidence>
<feature type="region of interest" description="Disordered" evidence="1">
    <location>
        <begin position="56"/>
        <end position="215"/>
    </location>
</feature>
<dbReference type="GO" id="GO:0004134">
    <property type="term" value="F:4-alpha-glucanotransferase activity"/>
    <property type="evidence" value="ECO:0007669"/>
    <property type="project" value="InterPro"/>
</dbReference>
<feature type="compositionally biased region" description="Low complexity" evidence="1">
    <location>
        <begin position="265"/>
        <end position="279"/>
    </location>
</feature>
<feature type="compositionally biased region" description="Polar residues" evidence="1">
    <location>
        <begin position="409"/>
        <end position="430"/>
    </location>
</feature>
<evidence type="ECO:0000313" key="4">
    <source>
        <dbReference type="Proteomes" id="UP001431783"/>
    </source>
</evidence>
<dbReference type="Pfam" id="PF14699">
    <property type="entry name" value="hGDE_N"/>
    <property type="match status" value="1"/>
</dbReference>
<dbReference type="InterPro" id="IPR029436">
    <property type="entry name" value="AGL_euk_N"/>
</dbReference>
<feature type="compositionally biased region" description="Basic and acidic residues" evidence="1">
    <location>
        <begin position="343"/>
        <end position="357"/>
    </location>
</feature>
<feature type="domain" description="Eukaryotic glycogen debranching enzyme N-terminal" evidence="2">
    <location>
        <begin position="687"/>
        <end position="780"/>
    </location>
</feature>
<dbReference type="EMBL" id="JARQZJ010000126">
    <property type="protein sequence ID" value="KAK9890597.1"/>
    <property type="molecule type" value="Genomic_DNA"/>
</dbReference>
<protein>
    <recommendedName>
        <fullName evidence="2">Eukaryotic glycogen debranching enzyme N-terminal domain-containing protein</fullName>
    </recommendedName>
</protein>
<feature type="compositionally biased region" description="Polar residues" evidence="1">
    <location>
        <begin position="327"/>
        <end position="341"/>
    </location>
</feature>
<dbReference type="PANTHER" id="PTHR10569">
    <property type="entry name" value="GLYCOGEN DEBRANCHING ENZYME"/>
    <property type="match status" value="1"/>
</dbReference>
<reference evidence="3 4" key="1">
    <citation type="submission" date="2023-03" db="EMBL/GenBank/DDBJ databases">
        <title>Genome insight into feeding habits of ladybird beetles.</title>
        <authorList>
            <person name="Li H.-S."/>
            <person name="Huang Y.-H."/>
            <person name="Pang H."/>
        </authorList>
    </citation>
    <scope>NUCLEOTIDE SEQUENCE [LARGE SCALE GENOMIC DNA]</scope>
    <source>
        <strain evidence="3">SYSU_2023b</strain>
        <tissue evidence="3">Whole body</tissue>
    </source>
</reference>
<feature type="region of interest" description="Disordered" evidence="1">
    <location>
        <begin position="230"/>
        <end position="307"/>
    </location>
</feature>
<feature type="region of interest" description="Disordered" evidence="1">
    <location>
        <begin position="327"/>
        <end position="450"/>
    </location>
</feature>
<feature type="compositionally biased region" description="Polar residues" evidence="1">
    <location>
        <begin position="138"/>
        <end position="147"/>
    </location>
</feature>
<accession>A0AAW1VF40</accession>
<feature type="compositionally biased region" description="Basic and acidic residues" evidence="1">
    <location>
        <begin position="368"/>
        <end position="384"/>
    </location>
</feature>
<dbReference type="GO" id="GO:0004135">
    <property type="term" value="F:amylo-alpha-1,6-glucosidase activity"/>
    <property type="evidence" value="ECO:0007669"/>
    <property type="project" value="InterPro"/>
</dbReference>
<feature type="compositionally biased region" description="Low complexity" evidence="1">
    <location>
        <begin position="171"/>
        <end position="185"/>
    </location>
</feature>
<feature type="compositionally biased region" description="Basic and acidic residues" evidence="1">
    <location>
        <begin position="114"/>
        <end position="127"/>
    </location>
</feature>
<organism evidence="3 4">
    <name type="scientific">Henosepilachna vigintioctopunctata</name>
    <dbReference type="NCBI Taxonomy" id="420089"/>
    <lineage>
        <taxon>Eukaryota</taxon>
        <taxon>Metazoa</taxon>
        <taxon>Ecdysozoa</taxon>
        <taxon>Arthropoda</taxon>
        <taxon>Hexapoda</taxon>
        <taxon>Insecta</taxon>
        <taxon>Pterygota</taxon>
        <taxon>Neoptera</taxon>
        <taxon>Endopterygota</taxon>
        <taxon>Coleoptera</taxon>
        <taxon>Polyphaga</taxon>
        <taxon>Cucujiformia</taxon>
        <taxon>Coccinelloidea</taxon>
        <taxon>Coccinellidae</taxon>
        <taxon>Epilachninae</taxon>
        <taxon>Epilachnini</taxon>
        <taxon>Henosepilachna</taxon>
    </lineage>
</organism>
<name>A0AAW1VF40_9CUCU</name>
<feature type="compositionally biased region" description="Basic and acidic residues" evidence="1">
    <location>
        <begin position="194"/>
        <end position="206"/>
    </location>
</feature>
<feature type="compositionally biased region" description="Basic and acidic residues" evidence="1">
    <location>
        <begin position="249"/>
        <end position="263"/>
    </location>
</feature>
<keyword evidence="4" id="KW-1185">Reference proteome</keyword>
<dbReference type="InterPro" id="IPR010401">
    <property type="entry name" value="AGL/Gdb1"/>
</dbReference>
<sequence>MKHEFNRCGDNNSPILEIVDLETKGESEVVVPSQVGQPITQPDAVLIDLSEEEAIRNPPDCDSQAVENKKEEVNELDNGPERVLEPKPLHWRSINTQDNESSEEVSKRPYYRLETIEVHREDPRTESISDAQGHFDLTKSSENTSEGIDSFSFKEDDSRKELSEDRENLLGEESSQEQESLNEQSVKQQSAEENLSKSVKEDERPLLIRSPESALNTATGVLTELINPSVSTSEVQHHINQQTVTDSSESEKKIDLSDDRENLLGEESSQEQENLNEQSVKQQSAEENLSKSVEEDERPLLIRSPESALNTATGVLAELINPSVSTSELQHHLNQQAVTDSSESEKKIELSDDKENLLAEESSQEQENPNKQKSSSEENQSKSLEEDERPLLNISPETASGPLTERIDLSSSNSGNSEFQDRFYQNNDPPNLNDGKPFRDRQNTTSDIPSAILSDSLALDDLTEADSIQEDKPLEDDSNILTICQHFIQREGRHTDLTHISNQGLIQEEASKSEIIYSSGSREVTISESDEEGQDLIDRYESSPGEEIDEDLNIFEAPPEFLNQACPNIFQYNCQNSSLQKDIHIFTSSEEFSKNECLISREQYSDYSFDNFQSFNISQYNHTTDTFLNCISNSENMSMNTLNCSKFQFNQQNEQIQNQDQVRVLTLGDNSFQDSTLYRLKKNYVIEFRLGPSLFGRKISIYCNFPQEENGFLSDFARNNYRLLEWKQDKGCESSEESSLYTQIKCSLAGSFHFYYMPRDSVDKNNICGSGYFLVDPIISSNVGGINHCPLELDCIQCQTVISKHLGSLSGWRKS</sequence>
<gene>
    <name evidence="3" type="ORF">WA026_011962</name>
</gene>
<dbReference type="GO" id="GO:0005980">
    <property type="term" value="P:glycogen catabolic process"/>
    <property type="evidence" value="ECO:0007669"/>
    <property type="project" value="InterPro"/>
</dbReference>
<dbReference type="PANTHER" id="PTHR10569:SF2">
    <property type="entry name" value="GLYCOGEN DEBRANCHING ENZYME"/>
    <property type="match status" value="1"/>
</dbReference>